<evidence type="ECO:0000259" key="2">
    <source>
        <dbReference type="PROSITE" id="PS50222"/>
    </source>
</evidence>
<dbReference type="AlphaFoldDB" id="A0A7S4KF32"/>
<evidence type="ECO:0000313" key="3">
    <source>
        <dbReference type="EMBL" id="CAE2292542.1"/>
    </source>
</evidence>
<dbReference type="GO" id="GO:0005509">
    <property type="term" value="F:calcium ion binding"/>
    <property type="evidence" value="ECO:0007669"/>
    <property type="project" value="InterPro"/>
</dbReference>
<dbReference type="SMART" id="SM00054">
    <property type="entry name" value="EFh"/>
    <property type="match status" value="2"/>
</dbReference>
<dbReference type="PROSITE" id="PS50222">
    <property type="entry name" value="EF_HAND_2"/>
    <property type="match status" value="2"/>
</dbReference>
<dbReference type="InterPro" id="IPR050230">
    <property type="entry name" value="CALM/Myosin/TropC-like"/>
</dbReference>
<protein>
    <recommendedName>
        <fullName evidence="2">EF-hand domain-containing protein</fullName>
    </recommendedName>
</protein>
<dbReference type="CDD" id="cd00051">
    <property type="entry name" value="EFh"/>
    <property type="match status" value="1"/>
</dbReference>
<proteinExistence type="predicted"/>
<organism evidence="3">
    <name type="scientific">Guillardia theta</name>
    <name type="common">Cryptophyte</name>
    <name type="synonym">Cryptomonas phi</name>
    <dbReference type="NCBI Taxonomy" id="55529"/>
    <lineage>
        <taxon>Eukaryota</taxon>
        <taxon>Cryptophyceae</taxon>
        <taxon>Pyrenomonadales</taxon>
        <taxon>Geminigeraceae</taxon>
        <taxon>Guillardia</taxon>
    </lineage>
</organism>
<feature type="domain" description="EF-hand" evidence="2">
    <location>
        <begin position="8"/>
        <end position="43"/>
    </location>
</feature>
<keyword evidence="1" id="KW-0677">Repeat</keyword>
<dbReference type="GO" id="GO:0016460">
    <property type="term" value="C:myosin II complex"/>
    <property type="evidence" value="ECO:0007669"/>
    <property type="project" value="TreeGrafter"/>
</dbReference>
<gene>
    <name evidence="3" type="ORF">GTHE00462_LOCUS11823</name>
</gene>
<feature type="domain" description="EF-hand" evidence="2">
    <location>
        <begin position="81"/>
        <end position="116"/>
    </location>
</feature>
<dbReference type="PANTHER" id="PTHR23048">
    <property type="entry name" value="MYOSIN LIGHT CHAIN 1, 3"/>
    <property type="match status" value="1"/>
</dbReference>
<dbReference type="SUPFAM" id="SSF47473">
    <property type="entry name" value="EF-hand"/>
    <property type="match status" value="1"/>
</dbReference>
<dbReference type="PANTHER" id="PTHR23048:SF0">
    <property type="entry name" value="CALMODULIN LIKE 3"/>
    <property type="match status" value="1"/>
</dbReference>
<name>A0A7S4KF32_GUITH</name>
<evidence type="ECO:0000256" key="1">
    <source>
        <dbReference type="ARBA" id="ARBA00022737"/>
    </source>
</evidence>
<dbReference type="Gene3D" id="1.10.238.10">
    <property type="entry name" value="EF-hand"/>
    <property type="match status" value="1"/>
</dbReference>
<dbReference type="InterPro" id="IPR011992">
    <property type="entry name" value="EF-hand-dom_pair"/>
</dbReference>
<dbReference type="FunFam" id="1.10.238.10:FF:000001">
    <property type="entry name" value="Calmodulin 1"/>
    <property type="match status" value="1"/>
</dbReference>
<accession>A0A7S4KF32</accession>
<reference evidence="3" key="1">
    <citation type="submission" date="2021-01" db="EMBL/GenBank/DDBJ databases">
        <authorList>
            <person name="Corre E."/>
            <person name="Pelletier E."/>
            <person name="Niang G."/>
            <person name="Scheremetjew M."/>
            <person name="Finn R."/>
            <person name="Kale V."/>
            <person name="Holt S."/>
            <person name="Cochrane G."/>
            <person name="Meng A."/>
            <person name="Brown T."/>
            <person name="Cohen L."/>
        </authorList>
    </citation>
    <scope>NUCLEOTIDE SEQUENCE</scope>
    <source>
        <strain evidence="3">CCMP 2712</strain>
    </source>
</reference>
<dbReference type="InterPro" id="IPR002048">
    <property type="entry name" value="EF_hand_dom"/>
</dbReference>
<dbReference type="Pfam" id="PF13405">
    <property type="entry name" value="EF-hand_6"/>
    <property type="match status" value="1"/>
</dbReference>
<dbReference type="EMBL" id="HBKN01015180">
    <property type="protein sequence ID" value="CAE2292542.1"/>
    <property type="molecule type" value="Transcribed_RNA"/>
</dbReference>
<sequence length="169" mass="19104">MTELLSEDKLQEVQEILRILDKKGENIIHSSDVMTLFQALHCNLSMNELQEHLLILDPQSSGVIKIPELMPFIAKRLQTRETTDQLIDAFRVFDKENRGLISGEELRHVLTRFGEPMDESEANDYIAEAEAKCPDVRANGEKTGMINYLAFIGVMLDLSEEEIASAGLQ</sequence>